<evidence type="ECO:0000256" key="2">
    <source>
        <dbReference type="ARBA" id="ARBA00022692"/>
    </source>
</evidence>
<dbReference type="SUPFAM" id="SSF81333">
    <property type="entry name" value="F1F0 ATP synthase subunit C"/>
    <property type="match status" value="2"/>
</dbReference>
<dbReference type="CDD" id="cd18179">
    <property type="entry name" value="ATP-synt_Vo_Ao_c_NTPK_rpt1"/>
    <property type="match status" value="1"/>
</dbReference>
<evidence type="ECO:0000313" key="8">
    <source>
        <dbReference type="Proteomes" id="UP000658131"/>
    </source>
</evidence>
<comment type="subcellular location">
    <subcellularLocation>
        <location evidence="1">Membrane</location>
        <topology evidence="1">Multi-pass membrane protein</topology>
    </subcellularLocation>
</comment>
<dbReference type="RefSeq" id="WP_093369635.1">
    <property type="nucleotide sequence ID" value="NZ_JACRTB010000011.1"/>
</dbReference>
<keyword evidence="8" id="KW-1185">Reference proteome</keyword>
<reference evidence="7 8" key="1">
    <citation type="submission" date="2020-08" db="EMBL/GenBank/DDBJ databases">
        <title>Genome public.</title>
        <authorList>
            <person name="Liu C."/>
            <person name="Sun Q."/>
        </authorList>
    </citation>
    <scope>NUCLEOTIDE SEQUENCE [LARGE SCALE GENOMIC DNA]</scope>
    <source>
        <strain evidence="7 8">BX1</strain>
    </source>
</reference>
<feature type="domain" description="V-ATPase proteolipid subunit C-like" evidence="6">
    <location>
        <begin position="19"/>
        <end position="78"/>
    </location>
</feature>
<accession>A0ABR7NJ47</accession>
<feature type="transmembrane region" description="Helical" evidence="5">
    <location>
        <begin position="69"/>
        <end position="89"/>
    </location>
</feature>
<keyword evidence="4 5" id="KW-0472">Membrane</keyword>
<feature type="transmembrane region" description="Helical" evidence="5">
    <location>
        <begin position="6"/>
        <end position="28"/>
    </location>
</feature>
<dbReference type="InterPro" id="IPR002379">
    <property type="entry name" value="ATPase_proteolipid_c-like_dom"/>
</dbReference>
<evidence type="ECO:0000313" key="7">
    <source>
        <dbReference type="EMBL" id="MBC8576436.1"/>
    </source>
</evidence>
<name>A0ABR7NJ47_9FIRM</name>
<keyword evidence="3 5" id="KW-1133">Transmembrane helix</keyword>
<keyword evidence="2 5" id="KW-0812">Transmembrane</keyword>
<protein>
    <submittedName>
        <fullName evidence="7">V-type ATP synthase subunit K</fullName>
    </submittedName>
</protein>
<comment type="caution">
    <text evidence="7">The sequence shown here is derived from an EMBL/GenBank/DDBJ whole genome shotgun (WGS) entry which is preliminary data.</text>
</comment>
<dbReference type="CDD" id="cd18180">
    <property type="entry name" value="ATP-synt_Vo_Ao_c_NTPK_rpt2"/>
    <property type="match status" value="1"/>
</dbReference>
<feature type="domain" description="V-ATPase proteolipid subunit C-like" evidence="6">
    <location>
        <begin position="98"/>
        <end position="157"/>
    </location>
</feature>
<dbReference type="Proteomes" id="UP000658131">
    <property type="component" value="Unassembled WGS sequence"/>
</dbReference>
<gene>
    <name evidence="7" type="ORF">H8717_08465</name>
</gene>
<feature type="transmembrane region" description="Helical" evidence="5">
    <location>
        <begin position="95"/>
        <end position="116"/>
    </location>
</feature>
<sequence length="165" mass="16509">MNISGFLSSIFTGQTFALLGAALAIALAGTGSAKGVGIAGEAGAGVLSENPDRFGRVLLLQALPGTQGIYGLLVAFLILFADGVIPGTVSLAQGIGYFCASLPIAIAGYFSAIAQGRVSAAGMGIVASKPEESMKGVIAAGLVETYAVLALLMSVLIFFNVPNIV</sequence>
<dbReference type="InterPro" id="IPR035921">
    <property type="entry name" value="F/V-ATP_Csub_sf"/>
</dbReference>
<evidence type="ECO:0000256" key="4">
    <source>
        <dbReference type="ARBA" id="ARBA00023136"/>
    </source>
</evidence>
<dbReference type="NCBIfam" id="NF005124">
    <property type="entry name" value="PRK06558.1"/>
    <property type="match status" value="1"/>
</dbReference>
<evidence type="ECO:0000256" key="1">
    <source>
        <dbReference type="ARBA" id="ARBA00004141"/>
    </source>
</evidence>
<evidence type="ECO:0000259" key="6">
    <source>
        <dbReference type="Pfam" id="PF00137"/>
    </source>
</evidence>
<dbReference type="Gene3D" id="1.20.120.610">
    <property type="entry name" value="lithium bound rotor ring of v- atpase"/>
    <property type="match status" value="1"/>
</dbReference>
<evidence type="ECO:0000256" key="3">
    <source>
        <dbReference type="ARBA" id="ARBA00022989"/>
    </source>
</evidence>
<proteinExistence type="predicted"/>
<feature type="transmembrane region" description="Helical" evidence="5">
    <location>
        <begin position="137"/>
        <end position="159"/>
    </location>
</feature>
<evidence type="ECO:0000256" key="5">
    <source>
        <dbReference type="SAM" id="Phobius"/>
    </source>
</evidence>
<organism evidence="7 8">
    <name type="scientific">Yanshouia hominis</name>
    <dbReference type="NCBI Taxonomy" id="2763673"/>
    <lineage>
        <taxon>Bacteria</taxon>
        <taxon>Bacillati</taxon>
        <taxon>Bacillota</taxon>
        <taxon>Clostridia</taxon>
        <taxon>Eubacteriales</taxon>
        <taxon>Oscillospiraceae</taxon>
        <taxon>Yanshouia</taxon>
    </lineage>
</organism>
<dbReference type="EMBL" id="JACRTB010000011">
    <property type="protein sequence ID" value="MBC8576436.1"/>
    <property type="molecule type" value="Genomic_DNA"/>
</dbReference>
<dbReference type="Pfam" id="PF00137">
    <property type="entry name" value="ATP-synt_C"/>
    <property type="match status" value="2"/>
</dbReference>